<dbReference type="OrthoDB" id="9798835at2"/>
<keyword evidence="6" id="KW-1185">Reference proteome</keyword>
<name>A0A1I6DRV2_9FIRM</name>
<dbReference type="EMBL" id="FOYM01000016">
    <property type="protein sequence ID" value="SFR08190.1"/>
    <property type="molecule type" value="Genomic_DNA"/>
</dbReference>
<proteinExistence type="predicted"/>
<dbReference type="AlphaFoldDB" id="A0A1I6DRV2"/>
<dbReference type="PANTHER" id="PTHR33154">
    <property type="entry name" value="TRANSCRIPTIONAL REGULATOR, ARSR FAMILY"/>
    <property type="match status" value="1"/>
</dbReference>
<dbReference type="RefSeq" id="WP_092483829.1">
    <property type="nucleotide sequence ID" value="NZ_FOYM01000016.1"/>
</dbReference>
<keyword evidence="1" id="KW-0805">Transcription regulation</keyword>
<dbReference type="InterPro" id="IPR001845">
    <property type="entry name" value="HTH_ArsR_DNA-bd_dom"/>
</dbReference>
<dbReference type="Proteomes" id="UP000199584">
    <property type="component" value="Unassembled WGS sequence"/>
</dbReference>
<dbReference type="STRING" id="39060.SAMN05660706_11626"/>
<evidence type="ECO:0000259" key="4">
    <source>
        <dbReference type="PROSITE" id="PS50987"/>
    </source>
</evidence>
<dbReference type="CDD" id="cd00090">
    <property type="entry name" value="HTH_ARSR"/>
    <property type="match status" value="1"/>
</dbReference>
<protein>
    <submittedName>
        <fullName evidence="5">ArsR family transcriptional regulator</fullName>
    </submittedName>
</protein>
<feature type="domain" description="HTH arsR-type" evidence="4">
    <location>
        <begin position="1"/>
        <end position="104"/>
    </location>
</feature>
<keyword evidence="2" id="KW-0238">DNA-binding</keyword>
<evidence type="ECO:0000256" key="3">
    <source>
        <dbReference type="ARBA" id="ARBA00023163"/>
    </source>
</evidence>
<evidence type="ECO:0000256" key="2">
    <source>
        <dbReference type="ARBA" id="ARBA00023125"/>
    </source>
</evidence>
<evidence type="ECO:0000313" key="6">
    <source>
        <dbReference type="Proteomes" id="UP000199584"/>
    </source>
</evidence>
<dbReference type="InterPro" id="IPR011991">
    <property type="entry name" value="ArsR-like_HTH"/>
</dbReference>
<dbReference type="SMART" id="SM00418">
    <property type="entry name" value="HTH_ARSR"/>
    <property type="match status" value="1"/>
</dbReference>
<dbReference type="InterPro" id="IPR036388">
    <property type="entry name" value="WH-like_DNA-bd_sf"/>
</dbReference>
<dbReference type="PROSITE" id="PS50987">
    <property type="entry name" value="HTH_ARSR_2"/>
    <property type="match status" value="1"/>
</dbReference>
<reference evidence="6" key="1">
    <citation type="submission" date="2016-10" db="EMBL/GenBank/DDBJ databases">
        <authorList>
            <person name="Varghese N."/>
            <person name="Submissions S."/>
        </authorList>
    </citation>
    <scope>NUCLEOTIDE SEQUENCE [LARGE SCALE GENOMIC DNA]</scope>
    <source>
        <strain evidence="6">DSM 3669</strain>
    </source>
</reference>
<accession>A0A1I6DRV2</accession>
<dbReference type="Pfam" id="PF01022">
    <property type="entry name" value="HTH_5"/>
    <property type="match status" value="1"/>
</dbReference>
<dbReference type="InterPro" id="IPR036390">
    <property type="entry name" value="WH_DNA-bd_sf"/>
</dbReference>
<dbReference type="SUPFAM" id="SSF46785">
    <property type="entry name" value="Winged helix' DNA-binding domain"/>
    <property type="match status" value="1"/>
</dbReference>
<evidence type="ECO:0000313" key="5">
    <source>
        <dbReference type="EMBL" id="SFR08190.1"/>
    </source>
</evidence>
<organism evidence="5 6">
    <name type="scientific">Desulfoscipio geothermicus DSM 3669</name>
    <dbReference type="NCBI Taxonomy" id="1121426"/>
    <lineage>
        <taxon>Bacteria</taxon>
        <taxon>Bacillati</taxon>
        <taxon>Bacillota</taxon>
        <taxon>Clostridia</taxon>
        <taxon>Eubacteriales</taxon>
        <taxon>Desulfallaceae</taxon>
        <taxon>Desulfoscipio</taxon>
    </lineage>
</organism>
<gene>
    <name evidence="5" type="ORF">SAMN05660706_11626</name>
</gene>
<dbReference type="Gene3D" id="1.10.10.10">
    <property type="entry name" value="Winged helix-like DNA-binding domain superfamily/Winged helix DNA-binding domain"/>
    <property type="match status" value="1"/>
</dbReference>
<dbReference type="GO" id="GO:0003677">
    <property type="term" value="F:DNA binding"/>
    <property type="evidence" value="ECO:0007669"/>
    <property type="project" value="UniProtKB-KW"/>
</dbReference>
<evidence type="ECO:0000256" key="1">
    <source>
        <dbReference type="ARBA" id="ARBA00023015"/>
    </source>
</evidence>
<dbReference type="PANTHER" id="PTHR33154:SF18">
    <property type="entry name" value="ARSENICAL RESISTANCE OPERON REPRESSOR"/>
    <property type="match status" value="1"/>
</dbReference>
<keyword evidence="3" id="KW-0804">Transcription</keyword>
<sequence length="104" mass="11833">MLDAVRIAKALSDPVRYQILLMLARSQKECCPVPGARDQRPGLCNCEIMAELGLIQSRVSYHMKELAEAGLVTEEPRGKWKMYYINQKTLTGFTQLLKSDFNLK</sequence>
<dbReference type="GO" id="GO:0003700">
    <property type="term" value="F:DNA-binding transcription factor activity"/>
    <property type="evidence" value="ECO:0007669"/>
    <property type="project" value="InterPro"/>
</dbReference>
<dbReference type="InterPro" id="IPR051081">
    <property type="entry name" value="HTH_MetalResp_TranReg"/>
</dbReference>